<protein>
    <submittedName>
        <fullName evidence="2">Uncharacterized protein</fullName>
    </submittedName>
</protein>
<evidence type="ECO:0000256" key="1">
    <source>
        <dbReference type="SAM" id="SignalP"/>
    </source>
</evidence>
<dbReference type="Proteomes" id="UP000182658">
    <property type="component" value="Unassembled WGS sequence"/>
</dbReference>
<accession>A0A1J7JI22</accession>
<keyword evidence="1" id="KW-0732">Signal</keyword>
<feature type="chain" id="PRO_5013335195" evidence="1">
    <location>
        <begin position="27"/>
        <end position="84"/>
    </location>
</feature>
<dbReference type="InParanoid" id="A0A1J7JI22"/>
<feature type="signal peptide" evidence="1">
    <location>
        <begin position="1"/>
        <end position="26"/>
    </location>
</feature>
<sequence length="84" mass="9194">MQFKALAGVVALFISVSAALPSEVLAREPTEAYCCGLGKRGELVTKCCKRDVMKRDPATIDDDTFKELYCCGLGRRGELNTRCC</sequence>
<name>A0A1J7JI22_9PEZI</name>
<gene>
    <name evidence="2" type="ORF">CONLIGDRAFT_680258</name>
</gene>
<organism evidence="2 3">
    <name type="scientific">Coniochaeta ligniaria NRRL 30616</name>
    <dbReference type="NCBI Taxonomy" id="1408157"/>
    <lineage>
        <taxon>Eukaryota</taxon>
        <taxon>Fungi</taxon>
        <taxon>Dikarya</taxon>
        <taxon>Ascomycota</taxon>
        <taxon>Pezizomycotina</taxon>
        <taxon>Sordariomycetes</taxon>
        <taxon>Sordariomycetidae</taxon>
        <taxon>Coniochaetales</taxon>
        <taxon>Coniochaetaceae</taxon>
        <taxon>Coniochaeta</taxon>
    </lineage>
</organism>
<reference evidence="2 3" key="1">
    <citation type="submission" date="2016-10" db="EMBL/GenBank/DDBJ databases">
        <title>Draft genome sequence of Coniochaeta ligniaria NRRL30616, a lignocellulolytic fungus for bioabatement of inhibitors in plant biomass hydrolysates.</title>
        <authorList>
            <consortium name="DOE Joint Genome Institute"/>
            <person name="Jimenez D.J."/>
            <person name="Hector R.E."/>
            <person name="Riley R."/>
            <person name="Sun H."/>
            <person name="Grigoriev I.V."/>
            <person name="Van Elsas J.D."/>
            <person name="Nichols N.N."/>
        </authorList>
    </citation>
    <scope>NUCLEOTIDE SEQUENCE [LARGE SCALE GENOMIC DNA]</scope>
    <source>
        <strain evidence="2 3">NRRL 30616</strain>
    </source>
</reference>
<evidence type="ECO:0000313" key="3">
    <source>
        <dbReference type="Proteomes" id="UP000182658"/>
    </source>
</evidence>
<dbReference type="OrthoDB" id="4683328at2759"/>
<proteinExistence type="predicted"/>
<keyword evidence="3" id="KW-1185">Reference proteome</keyword>
<dbReference type="AlphaFoldDB" id="A0A1J7JI22"/>
<dbReference type="EMBL" id="KV875097">
    <property type="protein sequence ID" value="OIW29408.1"/>
    <property type="molecule type" value="Genomic_DNA"/>
</dbReference>
<evidence type="ECO:0000313" key="2">
    <source>
        <dbReference type="EMBL" id="OIW29408.1"/>
    </source>
</evidence>